<reference evidence="2" key="2">
    <citation type="submission" date="2013-01" db="EMBL/GenBank/DDBJ databases">
        <title>The wheat powdery mildew genome reveals unique evolution of an obligate biotroph.</title>
        <authorList>
            <person name="Oberhaensli S."/>
            <person name="Wicker T."/>
            <person name="Keller B."/>
        </authorList>
    </citation>
    <scope>NUCLEOTIDE SEQUENCE</scope>
    <source>
        <strain evidence="2">96224</strain>
    </source>
</reference>
<evidence type="ECO:0000313" key="4">
    <source>
        <dbReference type="Proteomes" id="UP000053110"/>
    </source>
</evidence>
<accession>A0A061HGE1</accession>
<feature type="compositionally biased region" description="Polar residues" evidence="1">
    <location>
        <begin position="7"/>
        <end position="19"/>
    </location>
</feature>
<dbReference type="OrthoDB" id="3594378at2759"/>
<name>A0A061HGE1_BLUGR</name>
<dbReference type="EMBL" id="UIGY01000099">
    <property type="protein sequence ID" value="SUZ10877.1"/>
    <property type="molecule type" value="Genomic_DNA"/>
</dbReference>
<dbReference type="Proteomes" id="UP000053110">
    <property type="component" value="Unassembled WGS sequence"/>
</dbReference>
<dbReference type="EMBL" id="KE375068">
    <property type="protein sequence ID" value="EPQ64372.1"/>
    <property type="molecule type" value="Genomic_DNA"/>
</dbReference>
<proteinExistence type="predicted"/>
<gene>
    <name evidence="2" type="ORF">BGT96224_4366</name>
    <name evidence="3" type="ORF">BGT96224V2_LOCUS4030</name>
</gene>
<dbReference type="AlphaFoldDB" id="A0A061HGE1"/>
<feature type="non-terminal residue" evidence="3">
    <location>
        <position position="270"/>
    </location>
</feature>
<organism evidence="3">
    <name type="scientific">Blumeria graminis f. sp. tritici 96224</name>
    <dbReference type="NCBI Taxonomy" id="1268274"/>
    <lineage>
        <taxon>Eukaryota</taxon>
        <taxon>Fungi</taxon>
        <taxon>Dikarya</taxon>
        <taxon>Ascomycota</taxon>
        <taxon>Pezizomycotina</taxon>
        <taxon>Leotiomycetes</taxon>
        <taxon>Erysiphales</taxon>
        <taxon>Erysiphaceae</taxon>
        <taxon>Blumeria</taxon>
    </lineage>
</organism>
<protein>
    <submittedName>
        <fullName evidence="3">Bgt-4366</fullName>
    </submittedName>
</protein>
<feature type="region of interest" description="Disordered" evidence="1">
    <location>
        <begin position="1"/>
        <end position="21"/>
    </location>
</feature>
<reference evidence="3" key="3">
    <citation type="submission" date="2018-07" db="EMBL/GenBank/DDBJ databases">
        <authorList>
            <person name="Quirk P.G."/>
            <person name="Krulwich T.A."/>
        </authorList>
    </citation>
    <scope>NUCLEOTIDE SEQUENCE</scope>
    <source>
        <strain evidence="3">96224</strain>
    </source>
</reference>
<evidence type="ECO:0000313" key="2">
    <source>
        <dbReference type="EMBL" id="EPQ64372.1"/>
    </source>
</evidence>
<dbReference type="HOGENOM" id="CLU_1030535_0_0_1"/>
<evidence type="ECO:0000256" key="1">
    <source>
        <dbReference type="SAM" id="MobiDB-lite"/>
    </source>
</evidence>
<sequence length="270" mass="30404">MPMAVRQTLSLPKNASSGMQHEPVLHSNIPQASPKDIIDQRSLIHVRSSSLTIPSQFVHCITNGTSYVTPQASDRNCHSGNMDEAYEIPQEEISMPVLHSSSHQRVSLFFPHPSPDDSDSETTCFVFDFPKPPSAQRFGLIPGNYAGQLSPKKSLYLQALIRRNEERSDPLWTALLQGAMREKCVRELCIIIGRMYVNGVPTTDLVLKGHVRSWNVQKAVNILNQFLSVGGTPLHDMVKFLRRRLKIDSVEGGWTWARKRQREMSAPSKF</sequence>
<evidence type="ECO:0000313" key="3">
    <source>
        <dbReference type="EMBL" id="SUZ10877.1"/>
    </source>
</evidence>
<reference evidence="4" key="1">
    <citation type="journal article" date="2013" name="Nat. Genet.">
        <title>The wheat powdery mildew genome shows the unique evolution of an obligate biotroph.</title>
        <authorList>
            <person name="Wicker T."/>
            <person name="Oberhaensli S."/>
            <person name="Parlange F."/>
            <person name="Buchmann J.P."/>
            <person name="Shatalina M."/>
            <person name="Roffler S."/>
            <person name="Ben-David R."/>
            <person name="Dolezel J."/>
            <person name="Simkova H."/>
            <person name="Schulze-Lefert P."/>
            <person name="Spanu P.D."/>
            <person name="Bruggmann R."/>
            <person name="Amselem J."/>
            <person name="Quesneville H."/>
            <person name="Ver Loren van Themaat E."/>
            <person name="Paape T."/>
            <person name="Shimizu K.K."/>
            <person name="Keller B."/>
        </authorList>
    </citation>
    <scope>NUCLEOTIDE SEQUENCE [LARGE SCALE GENOMIC DNA]</scope>
    <source>
        <strain evidence="4">96224</strain>
    </source>
</reference>